<dbReference type="EMBL" id="AONB01000026">
    <property type="protein sequence ID" value="EXJ09349.1"/>
    <property type="molecule type" value="Genomic_DNA"/>
</dbReference>
<sequence>MGYPHELKGQGIYVYVTLKAGYEQSDELMKELRNWVRSEIGPIASPDLIQFSPGMPKTRSGKIMRRILRKIAEDDFSALGDTSTLADPSVVDDLIEHRLNRKS</sequence>
<evidence type="ECO:0000259" key="1">
    <source>
        <dbReference type="Pfam" id="PF13193"/>
    </source>
</evidence>
<dbReference type="Gene3D" id="3.30.300.30">
    <property type="match status" value="1"/>
</dbReference>
<dbReference type="Pfam" id="PF13193">
    <property type="entry name" value="AMP-binding_C"/>
    <property type="match status" value="1"/>
</dbReference>
<evidence type="ECO:0000313" key="3">
    <source>
        <dbReference type="Proteomes" id="UP000019464"/>
    </source>
</evidence>
<protein>
    <submittedName>
        <fullName evidence="2">Acetyl-coenzyme A synthetase</fullName>
        <ecNumber evidence="2">6.2.1.1</ecNumber>
    </submittedName>
</protein>
<dbReference type="EC" id="6.2.1.1" evidence="2"/>
<dbReference type="InterPro" id="IPR025110">
    <property type="entry name" value="AMP-bd_C"/>
</dbReference>
<dbReference type="PANTHER" id="PTHR24095:SF14">
    <property type="entry name" value="ACETYL-COENZYME A SYNTHETASE 1"/>
    <property type="match status" value="1"/>
</dbReference>
<reference evidence="2 3" key="2">
    <citation type="journal article" date="2015" name="Syst. Appl. Microbiol.">
        <title>Nitrincola nitratireducens sp. nov. isolated from a haloalkaline crater lake.</title>
        <authorList>
            <person name="Singh A."/>
            <person name="Vaidya B."/>
            <person name="Tanuku N.R."/>
            <person name="Pinnaka A.K."/>
        </authorList>
    </citation>
    <scope>NUCLEOTIDE SEQUENCE [LARGE SCALE GENOMIC DNA]</scope>
    <source>
        <strain evidence="2 3">AK23</strain>
    </source>
</reference>
<dbReference type="PANTHER" id="PTHR24095">
    <property type="entry name" value="ACETYL-COENZYME A SYNTHETASE"/>
    <property type="match status" value="1"/>
</dbReference>
<reference evidence="3" key="1">
    <citation type="submission" date="2012-11" db="EMBL/GenBank/DDBJ databases">
        <authorList>
            <person name="Singh A."/>
            <person name="Pinnaka A.K."/>
            <person name="Vaidya B."/>
        </authorList>
    </citation>
    <scope>NUCLEOTIDE SEQUENCE [LARGE SCALE GENOMIC DNA]</scope>
    <source>
        <strain evidence="3">AK23</strain>
    </source>
</reference>
<comment type="caution">
    <text evidence="2">The sequence shown here is derived from an EMBL/GenBank/DDBJ whole genome shotgun (WGS) entry which is preliminary data.</text>
</comment>
<dbReference type="STRING" id="1229521.D791_03735"/>
<dbReference type="PATRIC" id="fig|1229521.3.peg.3762"/>
<dbReference type="GO" id="GO:0006085">
    <property type="term" value="P:acetyl-CoA biosynthetic process"/>
    <property type="evidence" value="ECO:0007669"/>
    <property type="project" value="TreeGrafter"/>
</dbReference>
<dbReference type="GO" id="GO:0005829">
    <property type="term" value="C:cytosol"/>
    <property type="evidence" value="ECO:0007669"/>
    <property type="project" value="TreeGrafter"/>
</dbReference>
<dbReference type="Proteomes" id="UP000019464">
    <property type="component" value="Unassembled WGS sequence"/>
</dbReference>
<evidence type="ECO:0000313" key="2">
    <source>
        <dbReference type="EMBL" id="EXJ09349.1"/>
    </source>
</evidence>
<feature type="domain" description="AMP-binding enzyme C-terminal" evidence="1">
    <location>
        <begin position="2"/>
        <end position="62"/>
    </location>
</feature>
<keyword evidence="2" id="KW-0436">Ligase</keyword>
<dbReference type="AlphaFoldDB" id="W9UQJ8"/>
<accession>W9UQJ8</accession>
<dbReference type="SUPFAM" id="SSF56801">
    <property type="entry name" value="Acetyl-CoA synthetase-like"/>
    <property type="match status" value="1"/>
</dbReference>
<organism evidence="2 3">
    <name type="scientific">Nitrincola nitratireducens</name>
    <dbReference type="NCBI Taxonomy" id="1229521"/>
    <lineage>
        <taxon>Bacteria</taxon>
        <taxon>Pseudomonadati</taxon>
        <taxon>Pseudomonadota</taxon>
        <taxon>Gammaproteobacteria</taxon>
        <taxon>Oceanospirillales</taxon>
        <taxon>Oceanospirillaceae</taxon>
        <taxon>Nitrincola</taxon>
    </lineage>
</organism>
<keyword evidence="3" id="KW-1185">Reference proteome</keyword>
<dbReference type="InterPro" id="IPR045851">
    <property type="entry name" value="AMP-bd_C_sf"/>
</dbReference>
<dbReference type="GO" id="GO:0003987">
    <property type="term" value="F:acetate-CoA ligase activity"/>
    <property type="evidence" value="ECO:0007669"/>
    <property type="project" value="UniProtKB-EC"/>
</dbReference>
<gene>
    <name evidence="2" type="primary">acsA_3</name>
    <name evidence="2" type="ORF">D791_03735</name>
</gene>
<name>W9UQJ8_9GAMM</name>
<proteinExistence type="predicted"/>